<organism evidence="1 2">
    <name type="scientific">Coemansia nantahalensis</name>
    <dbReference type="NCBI Taxonomy" id="2789366"/>
    <lineage>
        <taxon>Eukaryota</taxon>
        <taxon>Fungi</taxon>
        <taxon>Fungi incertae sedis</taxon>
        <taxon>Zoopagomycota</taxon>
        <taxon>Kickxellomycotina</taxon>
        <taxon>Kickxellomycetes</taxon>
        <taxon>Kickxellales</taxon>
        <taxon>Kickxellaceae</taxon>
        <taxon>Coemansia</taxon>
    </lineage>
</organism>
<evidence type="ECO:0000313" key="1">
    <source>
        <dbReference type="EMBL" id="KAJ2766126.1"/>
    </source>
</evidence>
<name>A0ACC1JRZ2_9FUNG</name>
<comment type="caution">
    <text evidence="1">The sequence shown here is derived from an EMBL/GenBank/DDBJ whole genome shotgun (WGS) entry which is preliminary data.</text>
</comment>
<evidence type="ECO:0000313" key="2">
    <source>
        <dbReference type="Proteomes" id="UP001140234"/>
    </source>
</evidence>
<keyword evidence="2" id="KW-1185">Reference proteome</keyword>
<protein>
    <submittedName>
        <fullName evidence="1">Uncharacterized protein</fullName>
    </submittedName>
</protein>
<sequence>MADQRHDDTDYSVIPKAEMVLDHSPSGLLLPGIDATTRREATRLCARDYLEHHVFFNDRGYHNHLVHHLLAVFTMGAPSESLQTIFDQSKPTLRSRDAYNDSVDITADNFKEHLGQERCYASYIHFFRGEFDAAGDDWKARALDYFFDPQVFRLGMDGLFHPFIQVGYGLEFDSKALTAMALAQSCVHRKFYQTLLDESTVADICSGTPINDGPGLSLMQILRAAREDPLAAATVFSEQPFLRTGADHVEKLSAKYANAWDVPATKDAIAAKHAELLSTLALLYGSLTRPGYAPLLHFIVMHSLTSAYFLPIFFDHLSLERQAALLKVHWALDLSVFLLLGAPALHVPPELVSTDTHGVKTGAWASDTNGWLEVFKKAIDSQDSHIPKVIRSLWRGSLLGSFGSQAGSDDGYELPPAINWLYLARRTIDVVTLSSFEEPGPQIEAGRRFWAFGMVGFDEFWATYPRE</sequence>
<reference evidence="1" key="1">
    <citation type="submission" date="2022-07" db="EMBL/GenBank/DDBJ databases">
        <title>Phylogenomic reconstructions and comparative analyses of Kickxellomycotina fungi.</title>
        <authorList>
            <person name="Reynolds N.K."/>
            <person name="Stajich J.E."/>
            <person name="Barry K."/>
            <person name="Grigoriev I.V."/>
            <person name="Crous P."/>
            <person name="Smith M.E."/>
        </authorList>
    </citation>
    <scope>NUCLEOTIDE SEQUENCE</scope>
    <source>
        <strain evidence="1">CBS 109366</strain>
    </source>
</reference>
<accession>A0ACC1JRZ2</accession>
<dbReference type="EMBL" id="JANBUJ010001789">
    <property type="protein sequence ID" value="KAJ2766126.1"/>
    <property type="molecule type" value="Genomic_DNA"/>
</dbReference>
<proteinExistence type="predicted"/>
<gene>
    <name evidence="1" type="ORF">IWQ57_004502</name>
</gene>
<dbReference type="Proteomes" id="UP001140234">
    <property type="component" value="Unassembled WGS sequence"/>
</dbReference>